<accession>A0A0H5QJF6</accession>
<evidence type="ECO:0000256" key="1">
    <source>
        <dbReference type="SAM" id="SignalP"/>
    </source>
</evidence>
<protein>
    <submittedName>
        <fullName evidence="2">Uncharacterized protein</fullName>
    </submittedName>
</protein>
<evidence type="ECO:0000313" key="2">
    <source>
        <dbReference type="EMBL" id="CRZ02245.1"/>
    </source>
</evidence>
<feature type="non-terminal residue" evidence="2">
    <location>
        <position position="1"/>
    </location>
</feature>
<reference evidence="2" key="1">
    <citation type="submission" date="2015-04" db="EMBL/GenBank/DDBJ databases">
        <title>The genome sequence of the plant pathogenic Rhizarian Plasmodiophora brassicae reveals insights in its biotrophic life cycle and the origin of chitin synthesis.</title>
        <authorList>
            <person name="Schwelm A."/>
            <person name="Fogelqvist J."/>
            <person name="Knaust A."/>
            <person name="Julke S."/>
            <person name="Lilja T."/>
            <person name="Dhandapani V."/>
            <person name="Bonilla-Rosso G."/>
            <person name="Karlsson M."/>
            <person name="Shevchenko A."/>
            <person name="Choi S.R."/>
            <person name="Kim H.G."/>
            <person name="Park J.Y."/>
            <person name="Lim Y.P."/>
            <person name="Ludwig-Muller J."/>
            <person name="Dixelius C."/>
        </authorList>
    </citation>
    <scope>NUCLEOTIDE SEQUENCE</scope>
    <source>
        <tissue evidence="2">Potato root galls</tissue>
    </source>
</reference>
<dbReference type="AlphaFoldDB" id="A0A0H5QJF6"/>
<organism evidence="2">
    <name type="scientific">Spongospora subterranea</name>
    <dbReference type="NCBI Taxonomy" id="70186"/>
    <lineage>
        <taxon>Eukaryota</taxon>
        <taxon>Sar</taxon>
        <taxon>Rhizaria</taxon>
        <taxon>Endomyxa</taxon>
        <taxon>Phytomyxea</taxon>
        <taxon>Plasmodiophorida</taxon>
        <taxon>Plasmodiophoridae</taxon>
        <taxon>Spongospora</taxon>
    </lineage>
</organism>
<keyword evidence="1" id="KW-0732">Signal</keyword>
<feature type="signal peptide" evidence="1">
    <location>
        <begin position="1"/>
        <end position="30"/>
    </location>
</feature>
<proteinExistence type="predicted"/>
<name>A0A0H5QJF6_9EUKA</name>
<dbReference type="EMBL" id="HACM01001803">
    <property type="protein sequence ID" value="CRZ02245.1"/>
    <property type="molecule type" value="Transcribed_RNA"/>
</dbReference>
<feature type="non-terminal residue" evidence="2">
    <location>
        <position position="194"/>
    </location>
</feature>
<feature type="chain" id="PRO_5005223448" evidence="1">
    <location>
        <begin position="31"/>
        <end position="194"/>
    </location>
</feature>
<sequence>LDQDAVPNRGSQIMVSLLLLVLLLAIAVDGAVPVCRHVTTMVATSDDIVITLLPYDTQGLTILKTTIETLPGSGSLYQLSQVYADFGYEPKADTLIATPITDVYSLAVNRILFRPPLGFTRTRFTYSATNINGKSTIFGNVDITIDGVAVSSDFILNDEGWIVSYDSTSSPIWSSTSIGTETRDPDFPYSWSLN</sequence>